<gene>
    <name evidence="3" type="ORF">AUC71_14085</name>
</gene>
<evidence type="ECO:0000256" key="1">
    <source>
        <dbReference type="ARBA" id="ARBA00022723"/>
    </source>
</evidence>
<reference evidence="3 4" key="1">
    <citation type="journal article" date="2016" name="Environ. Microbiol.">
        <title>New Methyloceanibacter diversity from North Sea sediments includes methanotroph containing solely the soluble methane monooxygenase.</title>
        <authorList>
            <person name="Vekeman B."/>
            <person name="Kerckhof F.M."/>
            <person name="Cremers G."/>
            <person name="de Vos P."/>
            <person name="Vandamme P."/>
            <person name="Boon N."/>
            <person name="Op den Camp H.J."/>
            <person name="Heylen K."/>
        </authorList>
    </citation>
    <scope>NUCLEOTIDE SEQUENCE [LARGE SCALE GENOMIC DNA]</scope>
    <source>
        <strain evidence="3 4">R-67177</strain>
    </source>
</reference>
<dbReference type="InterPro" id="IPR029068">
    <property type="entry name" value="Glyas_Bleomycin-R_OHBP_Dase"/>
</dbReference>
<dbReference type="InterPro" id="IPR037523">
    <property type="entry name" value="VOC_core"/>
</dbReference>
<dbReference type="InterPro" id="IPR004360">
    <property type="entry name" value="Glyas_Fos-R_dOase_dom"/>
</dbReference>
<sequence length="132" mass="13820">MDVDRSLAFYQGLLGFHVGRRSLNTGPEQDRLDGLSGCLVDVVPLQPAGVPTPHVELLHYRTPPGRTASAPVNANDVASARQVHHVDDLDGLAGQLQAAGVVFVSPGVVTLKNGGKAAAIRDPDGHMIVLMA</sequence>
<dbReference type="PANTHER" id="PTHR43048:SF3">
    <property type="entry name" value="METHYLMALONYL-COA EPIMERASE, MITOCHONDRIAL"/>
    <property type="match status" value="1"/>
</dbReference>
<comment type="caution">
    <text evidence="3">The sequence shown here is derived from an EMBL/GenBank/DDBJ whole genome shotgun (WGS) entry which is preliminary data.</text>
</comment>
<dbReference type="InterPro" id="IPR051785">
    <property type="entry name" value="MMCE/EMCE_epimerase"/>
</dbReference>
<keyword evidence="1" id="KW-0479">Metal-binding</keyword>
<dbReference type="Proteomes" id="UP000095042">
    <property type="component" value="Unassembled WGS sequence"/>
</dbReference>
<keyword evidence="4" id="KW-1185">Reference proteome</keyword>
<organism evidence="3 4">
    <name type="scientific">Methyloceanibacter marginalis</name>
    <dbReference type="NCBI Taxonomy" id="1774971"/>
    <lineage>
        <taxon>Bacteria</taxon>
        <taxon>Pseudomonadati</taxon>
        <taxon>Pseudomonadota</taxon>
        <taxon>Alphaproteobacteria</taxon>
        <taxon>Hyphomicrobiales</taxon>
        <taxon>Hyphomicrobiaceae</taxon>
        <taxon>Methyloceanibacter</taxon>
    </lineage>
</organism>
<dbReference type="AlphaFoldDB" id="A0A1E3WC91"/>
<accession>A0A1E3WC91</accession>
<dbReference type="Gene3D" id="3.10.180.10">
    <property type="entry name" value="2,3-Dihydroxybiphenyl 1,2-Dioxygenase, domain 1"/>
    <property type="match status" value="1"/>
</dbReference>
<evidence type="ECO:0000313" key="4">
    <source>
        <dbReference type="Proteomes" id="UP000095042"/>
    </source>
</evidence>
<dbReference type="PROSITE" id="PS51819">
    <property type="entry name" value="VOC"/>
    <property type="match status" value="1"/>
</dbReference>
<proteinExistence type="predicted"/>
<name>A0A1E3WC91_9HYPH</name>
<protein>
    <recommendedName>
        <fullName evidence="2">VOC domain-containing protein</fullName>
    </recommendedName>
</protein>
<dbReference type="SUPFAM" id="SSF54593">
    <property type="entry name" value="Glyoxalase/Bleomycin resistance protein/Dihydroxybiphenyl dioxygenase"/>
    <property type="match status" value="1"/>
</dbReference>
<evidence type="ECO:0000313" key="3">
    <source>
        <dbReference type="EMBL" id="ODS02677.1"/>
    </source>
</evidence>
<dbReference type="EMBL" id="LPWD01000254">
    <property type="protein sequence ID" value="ODS02677.1"/>
    <property type="molecule type" value="Genomic_DNA"/>
</dbReference>
<evidence type="ECO:0000259" key="2">
    <source>
        <dbReference type="PROSITE" id="PS51819"/>
    </source>
</evidence>
<dbReference type="Pfam" id="PF00903">
    <property type="entry name" value="Glyoxalase"/>
    <property type="match status" value="1"/>
</dbReference>
<dbReference type="GO" id="GO:0046491">
    <property type="term" value="P:L-methylmalonyl-CoA metabolic process"/>
    <property type="evidence" value="ECO:0007669"/>
    <property type="project" value="TreeGrafter"/>
</dbReference>
<dbReference type="GO" id="GO:0004493">
    <property type="term" value="F:methylmalonyl-CoA epimerase activity"/>
    <property type="evidence" value="ECO:0007669"/>
    <property type="project" value="TreeGrafter"/>
</dbReference>
<dbReference type="GO" id="GO:0046872">
    <property type="term" value="F:metal ion binding"/>
    <property type="evidence" value="ECO:0007669"/>
    <property type="project" value="UniProtKB-KW"/>
</dbReference>
<dbReference type="PANTHER" id="PTHR43048">
    <property type="entry name" value="METHYLMALONYL-COA EPIMERASE"/>
    <property type="match status" value="1"/>
</dbReference>
<dbReference type="OrthoDB" id="9788468at2"/>
<feature type="domain" description="VOC" evidence="2">
    <location>
        <begin position="1"/>
        <end position="132"/>
    </location>
</feature>